<dbReference type="GO" id="GO:0005777">
    <property type="term" value="C:peroxisome"/>
    <property type="evidence" value="ECO:0007669"/>
    <property type="project" value="InterPro"/>
</dbReference>
<feature type="compositionally biased region" description="Polar residues" evidence="1">
    <location>
        <begin position="1631"/>
        <end position="1644"/>
    </location>
</feature>
<dbReference type="Proteomes" id="UP001162029">
    <property type="component" value="Unassembled WGS sequence"/>
</dbReference>
<sequence>MSVSVDDIVLYQECRRSFREGYKSWRMGHYQGSRDEKHSYGRDFQKLRLPSTPEDHEFCEEISRQAAYGSDFHLIIESANGAMGSGFFQVAFYECSLSKLSTDFHDTSNQMLDHADLPHTILRHLFFSKRHDKSREDRSTLPLSRDFWKASSAQSPLDSTANRLSSSGIRASHRFRKKIKRAHEHNFSRGVYMTLREGGAVQHSDLLQALSSCIEVPVDVDITLLFRMMEAAASHNILPLSPAAAAVVSAGNENTIYEDMSTSEYDLHILMEDSDDGEAIAESCKKGQSDDASSSEEETISHNIGESDNTALRHRFERESDLSSEAVEDAAEKGSNLSSRDSLACEFPPPVITSSEEKLESEQDHANIEEDAEFNKDVAVATSSFSVPFFLKFECRLLNSSQETRSNSANVHALGATTESALLRRSSSNAAYEDMEKDVAAQAQFSSPNSRQEKLDAFLESLKTYHGSHYHLNSTNVSHFAESFFRLPSGRIALRLMTLTLPNEQVYDDGRLPPHVPFEMDISRGQASERTNALPSILHNFSTLHLFQCQVLTRIRKDIKEWSSVEILSILKSANEITPAIGALVRNLFDDLPELAVTKANYPLEFVASSQDTAVQPLDLFKREFEKGDLLNVYRCNRVYFVVETISPTDTRLDKGADNQSGASFKIPYWAFFEFGADHISLQLHHPDHFGADAKGFNRLEVLTRLQLGLRALSRRVNQFLLLLQLHETRTCNGLLLPPNGNLPSSPRSPKRRNGSQRALNLINGKDGQIKQGSFFWPGQFECDLRYSAFFKLHERLAPNFALNILCTSALEQFQVHNRRHIFVYRDRDGHVFYMKISVFYDTTLFYEEDSDPVEERQEQNTFTRSSTGGSCSGGATTSTTTPAGVPGIRLEVFGVSEAGEEVTHELCRLLERKLDEATQVVLMKLLARNTKFQLSPSDLAFLCPPSAEPSSMVHYILPDEIADDCCTLLHYLSQTLRLSAYIRPVTSGGSLTSRSSRGYVNNNTLRPTRLGSLASAGSYISLSSEEPAKVTAQGKCEEAKLEKVTRATQDSASIHPAYFGHYPKTFEFQEKDPPISFDAASRSPIFFFSEREAEGENVAFGEAVSGVAPIQTLPEIVACASYVLNLNPDLRLSQGFLSRVGKGLALMRVDLIRQNSAKIEAKNEHQEAAKSESTSRVKQMHDIPGLAALYSTRASTNDNTLVARCQVWIRGSIHPTELSQVVEAFMDEALYDYHIEAIIRKLHSWNGRLDTCTSMSLFKSACLLPSSSVTTLEADVSIAPWDLNNTVAQIHNFLCCLPHHLRPAVYAKSKLSGRYEIVSSRNEGLSSYTTESPPDKFRLVLQFAGDPDAHDESSDSDTETIASMSSAIHHIEPLMRTDSIHSEMSDIDSISGRVPLTLTSTGTCSDSNAISQMQTAPSVSSTTLSMVGLMGILSHQPHHPKTVSFSERDVLLYLNKGSTRHRQKPQSYEYREVTRSFYYVLDLSTSKGLRLHGYNMSSALVEALATHTARVLTWSMLREKLLRTLLLEKSGLSTAAPVGSMVLQPSSFFSAIGRMEQTGKGVGKNSVGLCKDSAVHFIEYRPPVLSILQSNEWFPRVLDAGRLRSIEGTSLGAYLREAQTQPALAALDSQYQRPRGHSSTNLGASIGPPSIPDLTRETSGPSLSQRSFNSNGDISANLLGGQAPGRNRSGGIVSSSNLSDSLLSSPGKRLSGPSSALPCPSTNRTARMRGGVGAATALMAARARARGSGAFSNHTGGGSGVGAAQVSGSSSAVLSGDSVAPWDLPLSNIKGPRLQISADDVDSTSITGLDGSQTDSYSRNDSSSTTTTSVVLKNKLSGVNHGRRGSWGNCLANLVSSSSSSSLSGLTVAKSSAHHRGSTETLSSDPGQIHGSWKKRLEFAWGPRFLFSGNTDRWATIVTVEQRQHFTALEEAKDEDQLKKGQTPLPFFCAALNKRWEAFEIRSTSHTVGMNLLEKLASLRADEEMEEPVAKDVVAHLVESGHLLLYQRFRAAFVGRWVAAEVIETPEEDGVMNSHFRALQSCMDLVHLLSYKRKFVFDQDECSVAKLYTEHTVLSMGAGAGADVSRIKQQVATNLEPLRLAVVSEFYKEYAVHLRTLGFRRLRTINTSRSCARAFPVDHGTAANANEIPGVEGFTEYFYHPERAATEAGGWNMDPTNSTKDAHPLSLVVLKVTCDNCGVRLSAVLVSLNDLEQQDLRFQNRLAVKGENHAMGMSGSRVQSVASWLRAQLHTEALIYGFTIRYFQQHILQWIDASRNFHARQNGHGRSVGKHLREDDALVVTPPLPWKKASTFQNIVKGLQCFLHAFPDLPAECQNAATPTLSSLRYSLVITTQPLTITPANKDSVQLLLLKSMPSTLGMSNGVLPVELALQEAQLLTRELFRVASEHYERDLLWSRLLFDDSRGPETDVARTLALPADSFRVEVGPQQLEECLRLSVCTPLETLDPRLDELLRVSGVYWQELALRLRDIYADQLREFQFEEEDENSNHLLLLCPDAFDLIIHLTFITPRDQTVLEQAQDSVVSRSGNESTDSRSSSINGSHISSISEQLDESSFRSAARQSTKEAEGDVRVEICRREEPTNKQFTFAQRRSISEFVNSIVHWQWRSLFYD</sequence>
<evidence type="ECO:0000313" key="2">
    <source>
        <dbReference type="EMBL" id="CAI5744600.1"/>
    </source>
</evidence>
<protein>
    <submittedName>
        <fullName evidence="2">Uncharacterized protein</fullName>
    </submittedName>
</protein>
<feature type="compositionally biased region" description="Low complexity" evidence="1">
    <location>
        <begin position="1813"/>
        <end position="1826"/>
    </location>
</feature>
<gene>
    <name evidence="2" type="ORF">PDE001_LOCUS9737</name>
</gene>
<dbReference type="InterPro" id="IPR033228">
    <property type="entry name" value="SZT2"/>
</dbReference>
<feature type="compositionally biased region" description="Low complexity" evidence="1">
    <location>
        <begin position="862"/>
        <end position="881"/>
    </location>
</feature>
<feature type="region of interest" description="Disordered" evidence="1">
    <location>
        <begin position="278"/>
        <end position="349"/>
    </location>
</feature>
<keyword evidence="3" id="KW-1185">Reference proteome</keyword>
<dbReference type="PANTHER" id="PTHR14918:SF3">
    <property type="entry name" value="KICSTOR COMPLEX PROTEIN SZT2"/>
    <property type="match status" value="1"/>
</dbReference>
<feature type="region of interest" description="Disordered" evidence="1">
    <location>
        <begin position="1631"/>
        <end position="1731"/>
    </location>
</feature>
<evidence type="ECO:0000256" key="1">
    <source>
        <dbReference type="SAM" id="MobiDB-lite"/>
    </source>
</evidence>
<dbReference type="PANTHER" id="PTHR14918">
    <property type="entry name" value="KICSTOR COMPLEX PROTEIN SZT2"/>
    <property type="match status" value="1"/>
</dbReference>
<comment type="caution">
    <text evidence="2">The sequence shown here is derived from an EMBL/GenBank/DDBJ whole genome shotgun (WGS) entry which is preliminary data.</text>
</comment>
<dbReference type="EMBL" id="CANTFM010002154">
    <property type="protein sequence ID" value="CAI5744600.1"/>
    <property type="molecule type" value="Genomic_DNA"/>
</dbReference>
<evidence type="ECO:0000313" key="3">
    <source>
        <dbReference type="Proteomes" id="UP001162029"/>
    </source>
</evidence>
<feature type="region of interest" description="Disordered" evidence="1">
    <location>
        <begin position="1869"/>
        <end position="1888"/>
    </location>
</feature>
<feature type="compositionally biased region" description="Low complexity" evidence="1">
    <location>
        <begin position="1695"/>
        <end position="1706"/>
    </location>
</feature>
<feature type="compositionally biased region" description="Low complexity" evidence="1">
    <location>
        <begin position="2553"/>
        <end position="2567"/>
    </location>
</feature>
<feature type="region of interest" description="Disordered" evidence="1">
    <location>
        <begin position="860"/>
        <end position="881"/>
    </location>
</feature>
<feature type="compositionally biased region" description="Polar residues" evidence="1">
    <location>
        <begin position="1658"/>
        <end position="1675"/>
    </location>
</feature>
<accession>A0AAV0V934</accession>
<feature type="region of interest" description="Disordered" evidence="1">
    <location>
        <begin position="1804"/>
        <end position="1826"/>
    </location>
</feature>
<name>A0AAV0V934_9STRA</name>
<feature type="region of interest" description="Disordered" evidence="1">
    <location>
        <begin position="2538"/>
        <end position="2582"/>
    </location>
</feature>
<feature type="compositionally biased region" description="Polar residues" evidence="1">
    <location>
        <begin position="2538"/>
        <end position="2550"/>
    </location>
</feature>
<proteinExistence type="predicted"/>
<organism evidence="2 3">
    <name type="scientific">Peronospora destructor</name>
    <dbReference type="NCBI Taxonomy" id="86335"/>
    <lineage>
        <taxon>Eukaryota</taxon>
        <taxon>Sar</taxon>
        <taxon>Stramenopiles</taxon>
        <taxon>Oomycota</taxon>
        <taxon>Peronosporomycetes</taxon>
        <taxon>Peronosporales</taxon>
        <taxon>Peronosporaceae</taxon>
        <taxon>Peronospora</taxon>
    </lineage>
</organism>
<feature type="compositionally biased region" description="Polar residues" evidence="1">
    <location>
        <begin position="301"/>
        <end position="310"/>
    </location>
</feature>
<reference evidence="2" key="1">
    <citation type="submission" date="2022-12" db="EMBL/GenBank/DDBJ databases">
        <authorList>
            <person name="Webb A."/>
        </authorList>
    </citation>
    <scope>NUCLEOTIDE SEQUENCE</scope>
    <source>
        <strain evidence="2">Pd1</strain>
    </source>
</reference>